<accession>A0AAV7EXP6</accession>
<proteinExistence type="predicted"/>
<sequence length="162" mass="16937">MEGSSNYGFLLSLISLHLVVASLIISSGSAARVVVHTRGRSTPTTTTTTTEFIRTSCGATTYPRVCVASLSAYATTIQTSPREMAHAALSVTLAGARTASAAIAKMSTLPAGPKKIITKPREKAAVRDCLEELSDSVDELRRSMGEMGRLSGGGRPAVPNLN</sequence>
<name>A0AAV7EXP6_ARIFI</name>
<comment type="caution">
    <text evidence="4">The sequence shown here is derived from an EMBL/GenBank/DDBJ whole genome shotgun (WGS) entry which is preliminary data.</text>
</comment>
<keyword evidence="5" id="KW-1185">Reference proteome</keyword>
<reference evidence="4 5" key="1">
    <citation type="submission" date="2021-07" db="EMBL/GenBank/DDBJ databases">
        <title>The Aristolochia fimbriata genome: insights into angiosperm evolution, floral development and chemical biosynthesis.</title>
        <authorList>
            <person name="Jiao Y."/>
        </authorList>
    </citation>
    <scope>NUCLEOTIDE SEQUENCE [LARGE SCALE GENOMIC DNA]</scope>
    <source>
        <strain evidence="4">IBCAS-2021</strain>
        <tissue evidence="4">Leaf</tissue>
    </source>
</reference>
<dbReference type="SMART" id="SM00856">
    <property type="entry name" value="PMEI"/>
    <property type="match status" value="1"/>
</dbReference>
<dbReference type="Gene3D" id="1.20.140.40">
    <property type="entry name" value="Invertase/pectin methylesterase inhibitor family protein"/>
    <property type="match status" value="1"/>
</dbReference>
<dbReference type="InterPro" id="IPR051955">
    <property type="entry name" value="PME_Inhibitor"/>
</dbReference>
<protein>
    <recommendedName>
        <fullName evidence="3">Pectinesterase inhibitor domain-containing protein</fullName>
    </recommendedName>
</protein>
<dbReference type="Proteomes" id="UP000825729">
    <property type="component" value="Unassembled WGS sequence"/>
</dbReference>
<evidence type="ECO:0000256" key="1">
    <source>
        <dbReference type="ARBA" id="ARBA00022729"/>
    </source>
</evidence>
<evidence type="ECO:0000259" key="3">
    <source>
        <dbReference type="SMART" id="SM00856"/>
    </source>
</evidence>
<gene>
    <name evidence="4" type="ORF">H6P81_005331</name>
</gene>
<dbReference type="PANTHER" id="PTHR31080">
    <property type="entry name" value="PECTINESTERASE INHIBITOR-LIKE"/>
    <property type="match status" value="1"/>
</dbReference>
<dbReference type="SUPFAM" id="SSF101148">
    <property type="entry name" value="Plant invertase/pectin methylesterase inhibitor"/>
    <property type="match status" value="1"/>
</dbReference>
<dbReference type="CDD" id="cd15798">
    <property type="entry name" value="PMEI-like_3"/>
    <property type="match status" value="1"/>
</dbReference>
<organism evidence="4 5">
    <name type="scientific">Aristolochia fimbriata</name>
    <name type="common">White veined hardy Dutchman's pipe vine</name>
    <dbReference type="NCBI Taxonomy" id="158543"/>
    <lineage>
        <taxon>Eukaryota</taxon>
        <taxon>Viridiplantae</taxon>
        <taxon>Streptophyta</taxon>
        <taxon>Embryophyta</taxon>
        <taxon>Tracheophyta</taxon>
        <taxon>Spermatophyta</taxon>
        <taxon>Magnoliopsida</taxon>
        <taxon>Magnoliidae</taxon>
        <taxon>Piperales</taxon>
        <taxon>Aristolochiaceae</taxon>
        <taxon>Aristolochia</taxon>
    </lineage>
</organism>
<evidence type="ECO:0000256" key="2">
    <source>
        <dbReference type="SAM" id="SignalP"/>
    </source>
</evidence>
<feature type="signal peptide" evidence="2">
    <location>
        <begin position="1"/>
        <end position="21"/>
    </location>
</feature>
<dbReference type="AlphaFoldDB" id="A0AAV7EXP6"/>
<dbReference type="PANTHER" id="PTHR31080:SF161">
    <property type="entry name" value="OS10G0508700 PROTEIN"/>
    <property type="match status" value="1"/>
</dbReference>
<dbReference type="GO" id="GO:0004857">
    <property type="term" value="F:enzyme inhibitor activity"/>
    <property type="evidence" value="ECO:0007669"/>
    <property type="project" value="InterPro"/>
</dbReference>
<evidence type="ECO:0000313" key="4">
    <source>
        <dbReference type="EMBL" id="KAG9452427.1"/>
    </source>
</evidence>
<feature type="chain" id="PRO_5043764851" description="Pectinesterase inhibitor domain-containing protein" evidence="2">
    <location>
        <begin position="22"/>
        <end position="162"/>
    </location>
</feature>
<dbReference type="EMBL" id="JAINDJ010000003">
    <property type="protein sequence ID" value="KAG9452427.1"/>
    <property type="molecule type" value="Genomic_DNA"/>
</dbReference>
<evidence type="ECO:0000313" key="5">
    <source>
        <dbReference type="Proteomes" id="UP000825729"/>
    </source>
</evidence>
<dbReference type="Pfam" id="PF04043">
    <property type="entry name" value="PMEI"/>
    <property type="match status" value="1"/>
</dbReference>
<dbReference type="InterPro" id="IPR035513">
    <property type="entry name" value="Invertase/methylesterase_inhib"/>
</dbReference>
<dbReference type="NCBIfam" id="TIGR01614">
    <property type="entry name" value="PME_inhib"/>
    <property type="match status" value="1"/>
</dbReference>
<keyword evidence="1 2" id="KW-0732">Signal</keyword>
<feature type="domain" description="Pectinesterase inhibitor" evidence="3">
    <location>
        <begin position="48"/>
        <end position="161"/>
    </location>
</feature>
<dbReference type="InterPro" id="IPR006501">
    <property type="entry name" value="Pectinesterase_inhib_dom"/>
</dbReference>